<evidence type="ECO:0000313" key="9">
    <source>
        <dbReference type="EMBL" id="GMM36537.1"/>
    </source>
</evidence>
<keyword evidence="5 7" id="KW-0408">Iron</keyword>
<evidence type="ECO:0000256" key="3">
    <source>
        <dbReference type="ARBA" id="ARBA00006179"/>
    </source>
</evidence>
<keyword evidence="6 7" id="KW-0411">Iron-sulfur</keyword>
<organism evidence="9 10">
    <name type="scientific">Saccharomycopsis crataegensis</name>
    <dbReference type="NCBI Taxonomy" id="43959"/>
    <lineage>
        <taxon>Eukaryota</taxon>
        <taxon>Fungi</taxon>
        <taxon>Dikarya</taxon>
        <taxon>Ascomycota</taxon>
        <taxon>Saccharomycotina</taxon>
        <taxon>Saccharomycetes</taxon>
        <taxon>Saccharomycopsidaceae</taxon>
        <taxon>Saccharomycopsis</taxon>
    </lineage>
</organism>
<dbReference type="Gene3D" id="3.40.50.11840">
    <property type="entry name" value="Diphthamide synthesis DPH1/DPH2 domain 1"/>
    <property type="match status" value="1"/>
</dbReference>
<gene>
    <name evidence="9" type="ORF">DASC09_038620</name>
</gene>
<evidence type="ECO:0000313" key="10">
    <source>
        <dbReference type="Proteomes" id="UP001360560"/>
    </source>
</evidence>
<evidence type="ECO:0000256" key="7">
    <source>
        <dbReference type="RuleBase" id="RU364133"/>
    </source>
</evidence>
<evidence type="ECO:0000256" key="2">
    <source>
        <dbReference type="ARBA" id="ARBA00005156"/>
    </source>
</evidence>
<dbReference type="EMBL" id="BTFZ01000011">
    <property type="protein sequence ID" value="GMM36537.1"/>
    <property type="molecule type" value="Genomic_DNA"/>
</dbReference>
<dbReference type="GeneID" id="90074512"/>
<dbReference type="FunFam" id="3.40.50.11860:FF:000001">
    <property type="entry name" value="2-(3-amino-3-carboxypropyl)histidine synthase subunit 2"/>
    <property type="match status" value="1"/>
</dbReference>
<dbReference type="SFLD" id="SFLDG01121">
    <property type="entry name" value="Diphthamide_biosynthesis"/>
    <property type="match status" value="1"/>
</dbReference>
<dbReference type="InterPro" id="IPR010014">
    <property type="entry name" value="DHP2"/>
</dbReference>
<dbReference type="NCBIfam" id="TIGR00322">
    <property type="entry name" value="diphth2_R"/>
    <property type="match status" value="1"/>
</dbReference>
<comment type="caution">
    <text evidence="9">The sequence shown here is derived from an EMBL/GenBank/DDBJ whole genome shotgun (WGS) entry which is preliminary data.</text>
</comment>
<evidence type="ECO:0000256" key="8">
    <source>
        <dbReference type="SAM" id="MobiDB-lite"/>
    </source>
</evidence>
<keyword evidence="10" id="KW-1185">Reference proteome</keyword>
<dbReference type="InterPro" id="IPR042263">
    <property type="entry name" value="DPH1/DPH2_1"/>
</dbReference>
<dbReference type="GO" id="GO:0017183">
    <property type="term" value="P:protein histidyl modification to diphthamide"/>
    <property type="evidence" value="ECO:0007669"/>
    <property type="project" value="InterPro"/>
</dbReference>
<dbReference type="GO" id="GO:0046872">
    <property type="term" value="F:metal ion binding"/>
    <property type="evidence" value="ECO:0007669"/>
    <property type="project" value="UniProtKB-KW"/>
</dbReference>
<dbReference type="GO" id="GO:0005737">
    <property type="term" value="C:cytoplasm"/>
    <property type="evidence" value="ECO:0007669"/>
    <property type="project" value="UniProtKB-SubCell"/>
</dbReference>
<dbReference type="InterPro" id="IPR042265">
    <property type="entry name" value="DPH1/DPH2_3"/>
</dbReference>
<evidence type="ECO:0000256" key="5">
    <source>
        <dbReference type="ARBA" id="ARBA00023004"/>
    </source>
</evidence>
<comment type="cofactor">
    <cofactor evidence="1">
        <name>[4Fe-4S] cluster</name>
        <dbReference type="ChEBI" id="CHEBI:49883"/>
    </cofactor>
</comment>
<comment type="subcellular location">
    <subcellularLocation>
        <location evidence="7">Cytoplasm</location>
    </subcellularLocation>
</comment>
<dbReference type="Gene3D" id="3.40.50.11860">
    <property type="entry name" value="Diphthamide synthesis DPH1/DPH2 domain 3"/>
    <property type="match status" value="1"/>
</dbReference>
<dbReference type="PANTHER" id="PTHR10762:SF2">
    <property type="entry name" value="2-(3-AMINO-3-CARBOXYPROPYL)HISTIDINE SYNTHASE SUBUNIT 2"/>
    <property type="match status" value="1"/>
</dbReference>
<reference evidence="9 10" key="1">
    <citation type="journal article" date="2023" name="Elife">
        <title>Identification of key yeast species and microbe-microbe interactions impacting larval growth of Drosophila in the wild.</title>
        <authorList>
            <person name="Mure A."/>
            <person name="Sugiura Y."/>
            <person name="Maeda R."/>
            <person name="Honda K."/>
            <person name="Sakurai N."/>
            <person name="Takahashi Y."/>
            <person name="Watada M."/>
            <person name="Katoh T."/>
            <person name="Gotoh A."/>
            <person name="Gotoh Y."/>
            <person name="Taniguchi I."/>
            <person name="Nakamura K."/>
            <person name="Hayashi T."/>
            <person name="Katayama T."/>
            <person name="Uemura T."/>
            <person name="Hattori Y."/>
        </authorList>
    </citation>
    <scope>NUCLEOTIDE SEQUENCE [LARGE SCALE GENOMIC DNA]</scope>
    <source>
        <strain evidence="9 10">SC-9</strain>
    </source>
</reference>
<accession>A0AAV5QNZ8</accession>
<evidence type="ECO:0000256" key="6">
    <source>
        <dbReference type="ARBA" id="ARBA00023014"/>
    </source>
</evidence>
<protein>
    <recommendedName>
        <fullName evidence="7">2-(3-amino-3-carboxypropyl)histidine synthase subunit 2</fullName>
    </recommendedName>
</protein>
<keyword evidence="7" id="KW-0963">Cytoplasm</keyword>
<dbReference type="SFLD" id="SFLDS00032">
    <property type="entry name" value="Radical_SAM_3-amino-3-carboxyp"/>
    <property type="match status" value="1"/>
</dbReference>
<dbReference type="AlphaFoldDB" id="A0AAV5QNZ8"/>
<name>A0AAV5QNZ8_9ASCO</name>
<comment type="pathway">
    <text evidence="2 7">Protein modification; peptidyl-diphthamide biosynthesis.</text>
</comment>
<dbReference type="RefSeq" id="XP_064853533.1">
    <property type="nucleotide sequence ID" value="XM_064997461.1"/>
</dbReference>
<evidence type="ECO:0000256" key="4">
    <source>
        <dbReference type="ARBA" id="ARBA00022723"/>
    </source>
</evidence>
<evidence type="ECO:0000256" key="1">
    <source>
        <dbReference type="ARBA" id="ARBA00001966"/>
    </source>
</evidence>
<sequence>MSGEVAPALSTAQTDDTFQFDQFQSEETKQRSYLKKHDPANKNEVRQLLRDYYSIDELIEFLQGKFKKITLQFPDSLVCDSSYVVQMLQEGLIPDENNSIDAGLDDGKKHGGHCATCTDCSCGKTEKERKTTKSQKIDKYEVWVLADTSYSPCCVDEVAAEHIGADVVVHFGDSCLTPVQKLPSVYVFGKPQLDINVLTSKFEEQYQDTEENILLMSDTSYSYILKPVYDELKIKYRNLAYAEAYNEEKSIKIINYDFEKQKQKEGIRFGNRLLTGLHSEDIDINDEDELNSLLQTYSLFHITLPEPSRLLFLTTKFSSMVVYDPKACTINNGPFSSLMRRYRYMHVARTAGTVGILVNTLSLDNTKKMVNIVAKWIKDADKKYYMFVVGKPNVAKLANFDAIDVWCILGCGQGGIIIDETSEYFKPIITPYELHLALSPEVSWTGKWVTGFKDIIKLAEDNDDDDDDDFVNSGDEGKMSDEDYAPEFSAVTGKYVSNSRPLRQINHLQIELNPDATKTDNNDDDGGDGKPVSGNQLVKKFSQTVAIKGTVSTSAIHLQSRQWTGLGSDFKDDENYDEDGATIEEGRSGVARGYDHNNKSHII</sequence>
<dbReference type="PANTHER" id="PTHR10762">
    <property type="entry name" value="DIPHTHAMIDE BIOSYNTHESIS PROTEIN"/>
    <property type="match status" value="1"/>
</dbReference>
<dbReference type="SFLD" id="SFLDF00408">
    <property type="entry name" value="Diphthamide_biosynthesis_famil"/>
    <property type="match status" value="1"/>
</dbReference>
<dbReference type="Proteomes" id="UP001360560">
    <property type="component" value="Unassembled WGS sequence"/>
</dbReference>
<dbReference type="Pfam" id="PF01866">
    <property type="entry name" value="Diphthamide_syn"/>
    <property type="match status" value="1"/>
</dbReference>
<feature type="region of interest" description="Disordered" evidence="8">
    <location>
        <begin position="512"/>
        <end position="535"/>
    </location>
</feature>
<comment type="function">
    <text evidence="7">Required for the first step of diphthamide biosynthesis, a post-translational modification of histidine which occurs in elongation factor 2. DPH1 and DPH2 transfer a 3-amino-3-carboxypropyl (ACP) group from S-adenosyl-L-methionine (SAM) to a histidine residue, the reaction is assisted by a reduction system comprising DPH3 and a NADH-dependent reductase. Facilitates the reduction of the catalytic iron-sulfur cluster found in the DPH1 subunit.</text>
</comment>
<comment type="similarity">
    <text evidence="3 7">Belongs to the DPH1/DPH2 family. DPH2 subfamily.</text>
</comment>
<keyword evidence="4 7" id="KW-0479">Metal-binding</keyword>
<dbReference type="NCBIfam" id="TIGR00272">
    <property type="entry name" value="DPH2"/>
    <property type="match status" value="1"/>
</dbReference>
<dbReference type="GO" id="GO:0051536">
    <property type="term" value="F:iron-sulfur cluster binding"/>
    <property type="evidence" value="ECO:0007669"/>
    <property type="project" value="UniProtKB-KW"/>
</dbReference>
<proteinExistence type="inferred from homology"/>
<dbReference type="GO" id="GO:0090560">
    <property type="term" value="F:2-(3-amino-3-carboxypropyl)histidine synthase activity"/>
    <property type="evidence" value="ECO:0007669"/>
    <property type="project" value="InterPro"/>
</dbReference>
<dbReference type="InterPro" id="IPR016435">
    <property type="entry name" value="DPH1/DPH2"/>
</dbReference>